<feature type="compositionally biased region" description="Polar residues" evidence="1">
    <location>
        <begin position="234"/>
        <end position="258"/>
    </location>
</feature>
<feature type="compositionally biased region" description="Low complexity" evidence="1">
    <location>
        <begin position="16"/>
        <end position="28"/>
    </location>
</feature>
<organism evidence="3 4">
    <name type="scientific">Kingdonia uniflora</name>
    <dbReference type="NCBI Taxonomy" id="39325"/>
    <lineage>
        <taxon>Eukaryota</taxon>
        <taxon>Viridiplantae</taxon>
        <taxon>Streptophyta</taxon>
        <taxon>Embryophyta</taxon>
        <taxon>Tracheophyta</taxon>
        <taxon>Spermatophyta</taxon>
        <taxon>Magnoliopsida</taxon>
        <taxon>Ranunculales</taxon>
        <taxon>Circaeasteraceae</taxon>
        <taxon>Kingdonia</taxon>
    </lineage>
</organism>
<protein>
    <recommendedName>
        <fullName evidence="2">No apical meristem-associated C-terminal domain-containing protein</fullName>
    </recommendedName>
</protein>
<accession>A0A7J7NYW1</accession>
<feature type="compositionally biased region" description="Low complexity" evidence="1">
    <location>
        <begin position="39"/>
        <end position="58"/>
    </location>
</feature>
<dbReference type="AlphaFoldDB" id="A0A7J7NYW1"/>
<dbReference type="Pfam" id="PF14303">
    <property type="entry name" value="NAM-associated"/>
    <property type="match status" value="1"/>
</dbReference>
<reference evidence="3 4" key="1">
    <citation type="journal article" date="2020" name="IScience">
        <title>Genome Sequencing of the Endangered Kingdonia uniflora (Circaeasteraceae, Ranunculales) Reveals Potential Mechanisms of Evolutionary Specialization.</title>
        <authorList>
            <person name="Sun Y."/>
            <person name="Deng T."/>
            <person name="Zhang A."/>
            <person name="Moore M.J."/>
            <person name="Landis J.B."/>
            <person name="Lin N."/>
            <person name="Zhang H."/>
            <person name="Zhang X."/>
            <person name="Huang J."/>
            <person name="Zhang X."/>
            <person name="Sun H."/>
            <person name="Wang H."/>
        </authorList>
    </citation>
    <scope>NUCLEOTIDE SEQUENCE [LARGE SCALE GENOMIC DNA]</scope>
    <source>
        <strain evidence="3">TB1705</strain>
        <tissue evidence="3">Leaf</tissue>
    </source>
</reference>
<name>A0A7J7NYW1_9MAGN</name>
<sequence length="377" mass="43558">MSSSNTTQEKDSTTENNLNQLNNFGQQQIPPNWLQFTHSPQPQSSQSQPFQSFNSPNNWVQPSLPFIAPNNWGQPSQFAIPTQFQHPSSFTNPSQSQSSQSHGTQSADLSQSEDAVVVDGQKNKGKRRSTTKGSQLLKWTGNQNKNLAKAWVHVSEDRIKSNNQQLDFLGPRFWMHFMIFVNKMDDAAKIIYEARGKGKWLYKDAYEILSCHQYWKILQDQHPDTLARNVRMNQTSNSSPEMSTPATPDTPVSSNTDSPVLVTDEETERPDGIKSAKLRENNEKRQNFLIERQNVLISRIDRMEKKKEEYVVERDKKKEEYISERNKKKKDRDARIMKLRQRKTKAVVNLKAQFQAQNDQKVMAMDMSTLDDTQRIY</sequence>
<feature type="compositionally biased region" description="Polar residues" evidence="1">
    <location>
        <begin position="71"/>
        <end position="87"/>
    </location>
</feature>
<feature type="region of interest" description="Disordered" evidence="1">
    <location>
        <begin position="1"/>
        <end position="138"/>
    </location>
</feature>
<comment type="caution">
    <text evidence="3">The sequence shown here is derived from an EMBL/GenBank/DDBJ whole genome shotgun (WGS) entry which is preliminary data.</text>
</comment>
<dbReference type="InterPro" id="IPR029466">
    <property type="entry name" value="NAM-associated_C"/>
</dbReference>
<dbReference type="EMBL" id="JACGCM010000440">
    <property type="protein sequence ID" value="KAF6172263.1"/>
    <property type="molecule type" value="Genomic_DNA"/>
</dbReference>
<evidence type="ECO:0000259" key="2">
    <source>
        <dbReference type="Pfam" id="PF14303"/>
    </source>
</evidence>
<evidence type="ECO:0000313" key="3">
    <source>
        <dbReference type="EMBL" id="KAF6172263.1"/>
    </source>
</evidence>
<gene>
    <name evidence="3" type="ORF">GIB67_024885</name>
</gene>
<keyword evidence="4" id="KW-1185">Reference proteome</keyword>
<evidence type="ECO:0000313" key="4">
    <source>
        <dbReference type="Proteomes" id="UP000541444"/>
    </source>
</evidence>
<feature type="compositionally biased region" description="Low complexity" evidence="1">
    <location>
        <begin position="88"/>
        <end position="106"/>
    </location>
</feature>
<proteinExistence type="predicted"/>
<feature type="region of interest" description="Disordered" evidence="1">
    <location>
        <begin position="234"/>
        <end position="271"/>
    </location>
</feature>
<evidence type="ECO:0000256" key="1">
    <source>
        <dbReference type="SAM" id="MobiDB-lite"/>
    </source>
</evidence>
<feature type="domain" description="No apical meristem-associated C-terminal" evidence="2">
    <location>
        <begin position="202"/>
        <end position="377"/>
    </location>
</feature>
<dbReference type="Proteomes" id="UP000541444">
    <property type="component" value="Unassembled WGS sequence"/>
</dbReference>